<dbReference type="Gene3D" id="3.30.559.10">
    <property type="entry name" value="Chloramphenicol acetyltransferase-like domain"/>
    <property type="match status" value="1"/>
</dbReference>
<keyword evidence="2" id="KW-0596">Phosphopantetheine</keyword>
<dbReference type="Gene3D" id="3.30.559.30">
    <property type="entry name" value="Nonribosomal peptide synthetase, condensation domain"/>
    <property type="match status" value="1"/>
</dbReference>
<dbReference type="Pfam" id="PF13193">
    <property type="entry name" value="AMP-binding_C"/>
    <property type="match status" value="1"/>
</dbReference>
<dbReference type="InterPro" id="IPR045851">
    <property type="entry name" value="AMP-bd_C_sf"/>
</dbReference>
<reference evidence="5 6" key="1">
    <citation type="submission" date="2016-10" db="EMBL/GenBank/DDBJ databases">
        <authorList>
            <person name="de Groot N.N."/>
        </authorList>
    </citation>
    <scope>NUCLEOTIDE SEQUENCE [LARGE SCALE GENOMIC DNA]</scope>
    <source>
        <strain evidence="5 6">DSM 44637</strain>
    </source>
</reference>
<dbReference type="Gene3D" id="3.40.50.980">
    <property type="match status" value="2"/>
</dbReference>
<dbReference type="InterPro" id="IPR020845">
    <property type="entry name" value="AMP-binding_CS"/>
</dbReference>
<dbReference type="CDD" id="cd19531">
    <property type="entry name" value="LCL_NRPS-like"/>
    <property type="match status" value="1"/>
</dbReference>
<dbReference type="GO" id="GO:0005829">
    <property type="term" value="C:cytosol"/>
    <property type="evidence" value="ECO:0007669"/>
    <property type="project" value="TreeGrafter"/>
</dbReference>
<dbReference type="InterPro" id="IPR006162">
    <property type="entry name" value="Ppantetheine_attach_site"/>
</dbReference>
<name>A0A1I5RQ88_9PSEU</name>
<dbReference type="InterPro" id="IPR000873">
    <property type="entry name" value="AMP-dep_synth/lig_dom"/>
</dbReference>
<dbReference type="NCBIfam" id="TIGR01733">
    <property type="entry name" value="AA-adenyl-dom"/>
    <property type="match status" value="1"/>
</dbReference>
<keyword evidence="3" id="KW-0597">Phosphoprotein</keyword>
<dbReference type="FunFam" id="3.30.300.30:FF:000010">
    <property type="entry name" value="Enterobactin synthetase component F"/>
    <property type="match status" value="1"/>
</dbReference>
<evidence type="ECO:0000313" key="5">
    <source>
        <dbReference type="EMBL" id="SFP60719.1"/>
    </source>
</evidence>
<dbReference type="Pfam" id="PF00668">
    <property type="entry name" value="Condensation"/>
    <property type="match status" value="1"/>
</dbReference>
<dbReference type="GO" id="GO:0009366">
    <property type="term" value="C:enterobactin synthetase complex"/>
    <property type="evidence" value="ECO:0007669"/>
    <property type="project" value="TreeGrafter"/>
</dbReference>
<dbReference type="GO" id="GO:0008610">
    <property type="term" value="P:lipid biosynthetic process"/>
    <property type="evidence" value="ECO:0007669"/>
    <property type="project" value="UniProtKB-ARBA"/>
</dbReference>
<dbReference type="PROSITE" id="PS00012">
    <property type="entry name" value="PHOSPHOPANTETHEINE"/>
    <property type="match status" value="1"/>
</dbReference>
<evidence type="ECO:0000256" key="1">
    <source>
        <dbReference type="ARBA" id="ARBA00001957"/>
    </source>
</evidence>
<dbReference type="InterPro" id="IPR025110">
    <property type="entry name" value="AMP-bd_C"/>
</dbReference>
<dbReference type="GO" id="GO:0009239">
    <property type="term" value="P:enterobactin biosynthetic process"/>
    <property type="evidence" value="ECO:0007669"/>
    <property type="project" value="TreeGrafter"/>
</dbReference>
<dbReference type="OrthoDB" id="2472181at2"/>
<evidence type="ECO:0000313" key="6">
    <source>
        <dbReference type="Proteomes" id="UP000199137"/>
    </source>
</evidence>
<dbReference type="SUPFAM" id="SSF56801">
    <property type="entry name" value="Acetyl-CoA synthetase-like"/>
    <property type="match status" value="1"/>
</dbReference>
<accession>A0A1I5RQ88</accession>
<dbReference type="InterPro" id="IPR023213">
    <property type="entry name" value="CAT-like_dom_sf"/>
</dbReference>
<dbReference type="PANTHER" id="PTHR45527">
    <property type="entry name" value="NONRIBOSOMAL PEPTIDE SYNTHETASE"/>
    <property type="match status" value="1"/>
</dbReference>
<dbReference type="Proteomes" id="UP000199137">
    <property type="component" value="Unassembled WGS sequence"/>
</dbReference>
<dbReference type="Pfam" id="PF00501">
    <property type="entry name" value="AMP-binding"/>
    <property type="match status" value="1"/>
</dbReference>
<dbReference type="SUPFAM" id="SSF47336">
    <property type="entry name" value="ACP-like"/>
    <property type="match status" value="1"/>
</dbReference>
<dbReference type="Gene3D" id="2.30.38.10">
    <property type="entry name" value="Luciferase, Domain 3"/>
    <property type="match status" value="1"/>
</dbReference>
<dbReference type="RefSeq" id="WP_093574532.1">
    <property type="nucleotide sequence ID" value="NZ_FOWC01000006.1"/>
</dbReference>
<sequence>MTMPGDLPLSFSQERLWFLDELRPGGTEYLLPLTLRVRGKLDVAALSCSLDAFVARHEVLRTRYRSREGVPVQVVGKPQPVPLPIEGVAESELDTVVAAELTVPFDLAADLPLRARLFRLGAREHVLLIVVHHIAFDGASWDVLAAELAELYRAFHAGTLPELPALPVQYADFALWQREDADTRLAGQLAYWRERLAGLSPLELPADRPRGPVWDPAGAAVRVEVPAALADRLTALGRSRRATPFMVLLAAYQVFLARHTGGTDIAVGCPVAGRAPAEVEGLAGFFVNTLVLRADLGGDPAFTTFLDQVAGTALEAFDNQDVPFDWLVGEFEPDRDLSRNPLVQAFFGLHEVPGHRFRLPGLDVEESDVDWTAASFDLGLQFEHRPDGSLTGTLTYPTALFEPAAAHRLAARFQCLLESIADHPAQRLSELALTPDAELALLTGWARTPGYEVTPGCFPGLFAQRAAETPDRLAIHCGGQELTYAQLDAAANRLARYLRASGLGPESTVGVCLERSVGAVVALVGVLKSGAAYVPFDPANPPGRLAYLAEDARAAAVVTEERYAGLFAGTGCPVISLEQTADSSSDSPDWTVEPDHLAYVIYTSGSTGRPKGVQIQHGSYAEHAQIIAREYGITAADRVLSLASLAFDGSLEQIGGPLLAGASVVLSDPLFWEPEELAGRLSRHRITSVNLTPAYYRELLGVLTPRDPRVACLNMVNVGADVVTAEDARRWRELRLPGRFLACYGPTEATISSVLHWADDADLDLPSLPIGRPVAATSAYVLDPAGAPAPVGVPGELHLGGLRVARGYLRRPALTADKFVPDPYSTGARLYRTGDRARFRSDGTIEFLGRLDRQVKIRGFRIELGEIEAVLDAHPAVRAAAVVVKDLPERTLVAYVVAAAGEPDFAALRASLRSQLPDYLVPAQWVAMPALPLTPSKKVDRAALPDPSADNAVRAEPVAEPTSAVEHALADIWREVLRVEDISVHDDFFRIGGHSLLATRVLARIRKKLGVRVSLRDLFAARTVAELATVIERA</sequence>
<dbReference type="STRING" id="112413.SAMN05421854_10631"/>
<evidence type="ECO:0000259" key="4">
    <source>
        <dbReference type="PROSITE" id="PS50075"/>
    </source>
</evidence>
<comment type="cofactor">
    <cofactor evidence="1">
        <name>pantetheine 4'-phosphate</name>
        <dbReference type="ChEBI" id="CHEBI:47942"/>
    </cofactor>
</comment>
<dbReference type="GO" id="GO:0047527">
    <property type="term" value="F:2,3-dihydroxybenzoate-serine ligase activity"/>
    <property type="evidence" value="ECO:0007669"/>
    <property type="project" value="TreeGrafter"/>
</dbReference>
<dbReference type="Gene3D" id="3.30.300.30">
    <property type="match status" value="1"/>
</dbReference>
<proteinExistence type="predicted"/>
<protein>
    <submittedName>
        <fullName evidence="5">Amino acid adenylation domain-containing protein</fullName>
    </submittedName>
</protein>
<feature type="domain" description="Carrier" evidence="4">
    <location>
        <begin position="960"/>
        <end position="1034"/>
    </location>
</feature>
<evidence type="ECO:0000256" key="3">
    <source>
        <dbReference type="ARBA" id="ARBA00022553"/>
    </source>
</evidence>
<dbReference type="InterPro" id="IPR001242">
    <property type="entry name" value="Condensation_dom"/>
</dbReference>
<dbReference type="GO" id="GO:0031177">
    <property type="term" value="F:phosphopantetheine binding"/>
    <property type="evidence" value="ECO:0007669"/>
    <property type="project" value="TreeGrafter"/>
</dbReference>
<dbReference type="GO" id="GO:0043041">
    <property type="term" value="P:amino acid activation for nonribosomal peptide biosynthetic process"/>
    <property type="evidence" value="ECO:0007669"/>
    <property type="project" value="TreeGrafter"/>
</dbReference>
<dbReference type="CDD" id="cd05930">
    <property type="entry name" value="A_NRPS"/>
    <property type="match status" value="1"/>
</dbReference>
<evidence type="ECO:0000256" key="2">
    <source>
        <dbReference type="ARBA" id="ARBA00022450"/>
    </source>
</evidence>
<dbReference type="GO" id="GO:0072330">
    <property type="term" value="P:monocarboxylic acid biosynthetic process"/>
    <property type="evidence" value="ECO:0007669"/>
    <property type="project" value="UniProtKB-ARBA"/>
</dbReference>
<dbReference type="AlphaFoldDB" id="A0A1I5RQ88"/>
<dbReference type="InterPro" id="IPR009081">
    <property type="entry name" value="PP-bd_ACP"/>
</dbReference>
<dbReference type="EMBL" id="FOWC01000006">
    <property type="protein sequence ID" value="SFP60719.1"/>
    <property type="molecule type" value="Genomic_DNA"/>
</dbReference>
<dbReference type="PROSITE" id="PS50075">
    <property type="entry name" value="CARRIER"/>
    <property type="match status" value="1"/>
</dbReference>
<organism evidence="5 6">
    <name type="scientific">Amycolatopsis rubida</name>
    <dbReference type="NCBI Taxonomy" id="112413"/>
    <lineage>
        <taxon>Bacteria</taxon>
        <taxon>Bacillati</taxon>
        <taxon>Actinomycetota</taxon>
        <taxon>Actinomycetes</taxon>
        <taxon>Pseudonocardiales</taxon>
        <taxon>Pseudonocardiaceae</taxon>
        <taxon>Amycolatopsis</taxon>
    </lineage>
</organism>
<dbReference type="Pfam" id="PF00550">
    <property type="entry name" value="PP-binding"/>
    <property type="match status" value="1"/>
</dbReference>
<dbReference type="InterPro" id="IPR010071">
    <property type="entry name" value="AA_adenyl_dom"/>
</dbReference>
<dbReference type="PANTHER" id="PTHR45527:SF1">
    <property type="entry name" value="FATTY ACID SYNTHASE"/>
    <property type="match status" value="1"/>
</dbReference>
<gene>
    <name evidence="5" type="ORF">SAMN05421854_10631</name>
</gene>
<dbReference type="FunFam" id="3.40.50.12780:FF:000012">
    <property type="entry name" value="Non-ribosomal peptide synthetase"/>
    <property type="match status" value="1"/>
</dbReference>
<dbReference type="InterPro" id="IPR036736">
    <property type="entry name" value="ACP-like_sf"/>
</dbReference>
<dbReference type="FunFam" id="3.40.50.980:FF:000001">
    <property type="entry name" value="Non-ribosomal peptide synthetase"/>
    <property type="match status" value="1"/>
</dbReference>
<dbReference type="FunFam" id="1.10.1200.10:FF:000016">
    <property type="entry name" value="Non-ribosomal peptide synthase"/>
    <property type="match status" value="1"/>
</dbReference>
<dbReference type="Gene3D" id="1.10.1200.10">
    <property type="entry name" value="ACP-like"/>
    <property type="match status" value="1"/>
</dbReference>
<dbReference type="PROSITE" id="PS00455">
    <property type="entry name" value="AMP_BINDING"/>
    <property type="match status" value="1"/>
</dbReference>
<dbReference type="SUPFAM" id="SSF52777">
    <property type="entry name" value="CoA-dependent acyltransferases"/>
    <property type="match status" value="2"/>
</dbReference>